<reference evidence="1 2" key="1">
    <citation type="submission" date="2016-09" db="EMBL/GenBank/DDBJ databases">
        <title>Acidihalobacter prosperus V6 (DSM14174).</title>
        <authorList>
            <person name="Khaleque H.N."/>
            <person name="Ramsay J.P."/>
            <person name="Murphy R.J.T."/>
            <person name="Kaksonen A.H."/>
            <person name="Boxall N.J."/>
            <person name="Watkin E.L.J."/>
        </authorList>
    </citation>
    <scope>NUCLEOTIDE SEQUENCE [LARGE SCALE GENOMIC DNA]</scope>
    <source>
        <strain evidence="1 2">V6</strain>
    </source>
</reference>
<dbReference type="RefSeq" id="WP_070073388.1">
    <property type="nucleotide sequence ID" value="NZ_CP017448.1"/>
</dbReference>
<evidence type="ECO:0000313" key="1">
    <source>
        <dbReference type="EMBL" id="AOV17858.1"/>
    </source>
</evidence>
<dbReference type="EMBL" id="CP017448">
    <property type="protein sequence ID" value="AOV17858.1"/>
    <property type="molecule type" value="Genomic_DNA"/>
</dbReference>
<dbReference type="KEGG" id="aaeo:BJI67_13050"/>
<organism evidence="1 2">
    <name type="scientific">Acidihalobacter aeolianus</name>
    <dbReference type="NCBI Taxonomy" id="2792603"/>
    <lineage>
        <taxon>Bacteria</taxon>
        <taxon>Pseudomonadati</taxon>
        <taxon>Pseudomonadota</taxon>
        <taxon>Gammaproteobacteria</taxon>
        <taxon>Chromatiales</taxon>
        <taxon>Ectothiorhodospiraceae</taxon>
        <taxon>Acidihalobacter</taxon>
    </lineage>
</organism>
<dbReference type="Proteomes" id="UP000095342">
    <property type="component" value="Chromosome"/>
</dbReference>
<keyword evidence="2" id="KW-1185">Reference proteome</keyword>
<evidence type="ECO:0000313" key="2">
    <source>
        <dbReference type="Proteomes" id="UP000095342"/>
    </source>
</evidence>
<gene>
    <name evidence="1" type="ORF">BJI67_13050</name>
</gene>
<proteinExistence type="predicted"/>
<protein>
    <submittedName>
        <fullName evidence="1">Uncharacterized protein</fullName>
    </submittedName>
</protein>
<accession>A0A1D8KA57</accession>
<name>A0A1D8KA57_9GAMM</name>
<sequence length="68" mass="7083">MLADGAEGIDVLLAGAAAVGAEPFCPEVAGVVDSFLPQPANRPAPSTMATAANFRRLLLICILYLFKH</sequence>
<dbReference type="AlphaFoldDB" id="A0A1D8KA57"/>